<evidence type="ECO:0000313" key="1">
    <source>
        <dbReference type="EMBL" id="GCA63507.1"/>
    </source>
</evidence>
<comment type="caution">
    <text evidence="1">The sequence shown here is derived from an EMBL/GenBank/DDBJ whole genome shotgun (WGS) entry which is preliminary data.</text>
</comment>
<dbReference type="EMBL" id="BDIP01003824">
    <property type="protein sequence ID" value="GCA63507.1"/>
    <property type="molecule type" value="Genomic_DNA"/>
</dbReference>
<organism evidence="1 2">
    <name type="scientific">Kipferlia bialata</name>
    <dbReference type="NCBI Taxonomy" id="797122"/>
    <lineage>
        <taxon>Eukaryota</taxon>
        <taxon>Metamonada</taxon>
        <taxon>Carpediemonas-like organisms</taxon>
        <taxon>Kipferlia</taxon>
    </lineage>
</organism>
<gene>
    <name evidence="1" type="ORF">KIPB_010350</name>
</gene>
<dbReference type="Proteomes" id="UP000265618">
    <property type="component" value="Unassembled WGS sequence"/>
</dbReference>
<name>A0A391NPQ8_9EUKA</name>
<proteinExistence type="predicted"/>
<dbReference type="AlphaFoldDB" id="A0A391NPQ8"/>
<reference evidence="1 2" key="1">
    <citation type="journal article" date="2018" name="PLoS ONE">
        <title>The draft genome of Kipferlia bialata reveals reductive genome evolution in fornicate parasites.</title>
        <authorList>
            <person name="Tanifuji G."/>
            <person name="Takabayashi S."/>
            <person name="Kume K."/>
            <person name="Takagi M."/>
            <person name="Nakayama T."/>
            <person name="Kamikawa R."/>
            <person name="Inagaki Y."/>
            <person name="Hashimoto T."/>
        </authorList>
    </citation>
    <scope>NUCLEOTIDE SEQUENCE [LARGE SCALE GENOMIC DNA]</scope>
    <source>
        <strain evidence="1">NY0173</strain>
    </source>
</reference>
<keyword evidence="2" id="KW-1185">Reference proteome</keyword>
<protein>
    <submittedName>
        <fullName evidence="1">Uncharacterized protein</fullName>
    </submittedName>
</protein>
<evidence type="ECO:0000313" key="2">
    <source>
        <dbReference type="Proteomes" id="UP000265618"/>
    </source>
</evidence>
<sequence length="104" mass="11667">MYCTPKMTDSKRAKNLSKSKMALNAVVKDAHSDQVPSLPIRILPSYVEDTVMTLEVDTTHTFVDHPDTGFYTTITLPASDALDVSVAFYDQVMPLGFRFPFQIH</sequence>
<accession>A0A391NPQ8</accession>